<proteinExistence type="predicted"/>
<evidence type="ECO:0000313" key="3">
    <source>
        <dbReference type="Proteomes" id="UP000501812"/>
    </source>
</evidence>
<name>A0A858RDN3_9BACT</name>
<organism evidence="2 3">
    <name type="scientific">Luteolibacter luteus</name>
    <dbReference type="NCBI Taxonomy" id="2728835"/>
    <lineage>
        <taxon>Bacteria</taxon>
        <taxon>Pseudomonadati</taxon>
        <taxon>Verrucomicrobiota</taxon>
        <taxon>Verrucomicrobiia</taxon>
        <taxon>Verrucomicrobiales</taxon>
        <taxon>Verrucomicrobiaceae</taxon>
        <taxon>Luteolibacter</taxon>
    </lineage>
</organism>
<reference evidence="2 3" key="1">
    <citation type="submission" date="2020-04" db="EMBL/GenBank/DDBJ databases">
        <title>Luteolibacter sp. G-1-1-1 isolated from soil.</title>
        <authorList>
            <person name="Dahal R.H."/>
        </authorList>
    </citation>
    <scope>NUCLEOTIDE SEQUENCE [LARGE SCALE GENOMIC DNA]</scope>
    <source>
        <strain evidence="2 3">G-1-1-1</strain>
    </source>
</reference>
<accession>A0A858RDN3</accession>
<feature type="transmembrane region" description="Helical" evidence="1">
    <location>
        <begin position="35"/>
        <end position="54"/>
    </location>
</feature>
<dbReference type="Proteomes" id="UP000501812">
    <property type="component" value="Chromosome"/>
</dbReference>
<keyword evidence="1" id="KW-0812">Transmembrane</keyword>
<dbReference type="EMBL" id="CP051774">
    <property type="protein sequence ID" value="QJE94698.1"/>
    <property type="molecule type" value="Genomic_DNA"/>
</dbReference>
<gene>
    <name evidence="2" type="ORF">HHL09_02515</name>
</gene>
<dbReference type="AlphaFoldDB" id="A0A858RDN3"/>
<sequence>MIIWKGFGILIIPLFGIAMILGIVAGTALKIPGGFVLGIVLATLLNHVVWLRLSPKPVHADSPPPRKHSLFFIPAKAWTWIFALLILPVCGLEYLAIQGEKDLAATPGYAEFQEANRKIFSSKSGNYHGNNDKATEAARGYSMIMQVTCEAIFTGGSEKPFLTKGEFLTYCHLGKDTVLYLCHVPDLRKYADDKTKEALVSTAWTLARLSAADLGIGEDPKVVVGLRGAVDYGFILHGQASTETPLRSTTFRRPDIFFRIFAETTSGTTPDSPTATSP</sequence>
<dbReference type="KEGG" id="luo:HHL09_02515"/>
<feature type="transmembrane region" description="Helical" evidence="1">
    <location>
        <begin position="7"/>
        <end position="29"/>
    </location>
</feature>
<protein>
    <submittedName>
        <fullName evidence="2">Uncharacterized protein</fullName>
    </submittedName>
</protein>
<feature type="transmembrane region" description="Helical" evidence="1">
    <location>
        <begin position="75"/>
        <end position="97"/>
    </location>
</feature>
<evidence type="ECO:0000313" key="2">
    <source>
        <dbReference type="EMBL" id="QJE94698.1"/>
    </source>
</evidence>
<keyword evidence="1" id="KW-1133">Transmembrane helix</keyword>
<evidence type="ECO:0000256" key="1">
    <source>
        <dbReference type="SAM" id="Phobius"/>
    </source>
</evidence>
<keyword evidence="1" id="KW-0472">Membrane</keyword>
<dbReference type="RefSeq" id="WP_169452919.1">
    <property type="nucleotide sequence ID" value="NZ_CP051774.1"/>
</dbReference>
<keyword evidence="3" id="KW-1185">Reference proteome</keyword>